<dbReference type="CDD" id="cd05233">
    <property type="entry name" value="SDR_c"/>
    <property type="match status" value="1"/>
</dbReference>
<evidence type="ECO:0000313" key="5">
    <source>
        <dbReference type="EMBL" id="MFC5136976.1"/>
    </source>
</evidence>
<dbReference type="RefSeq" id="WP_378019198.1">
    <property type="nucleotide sequence ID" value="NZ_JBHSKG010000001.1"/>
</dbReference>
<reference evidence="6" key="1">
    <citation type="journal article" date="2019" name="Int. J. Syst. Evol. Microbiol.">
        <title>The Global Catalogue of Microorganisms (GCM) 10K type strain sequencing project: providing services to taxonomists for standard genome sequencing and annotation.</title>
        <authorList>
            <consortium name="The Broad Institute Genomics Platform"/>
            <consortium name="The Broad Institute Genome Sequencing Center for Infectious Disease"/>
            <person name="Wu L."/>
            <person name="Ma J."/>
        </authorList>
    </citation>
    <scope>NUCLEOTIDE SEQUENCE [LARGE SCALE GENOMIC DNA]</scope>
    <source>
        <strain evidence="6">XZYJ18</strain>
    </source>
</reference>
<evidence type="ECO:0000256" key="2">
    <source>
        <dbReference type="ARBA" id="ARBA00023002"/>
    </source>
</evidence>
<dbReference type="NCBIfam" id="TIGR03971">
    <property type="entry name" value="SDR_subfam_1"/>
    <property type="match status" value="1"/>
</dbReference>
<comment type="similarity">
    <text evidence="1 4">Belongs to the short-chain dehydrogenases/reductases (SDR) family.</text>
</comment>
<proteinExistence type="inferred from homology"/>
<dbReference type="PANTHER" id="PTHR43180">
    <property type="entry name" value="3-OXOACYL-(ACYL-CARRIER-PROTEIN) REDUCTASE (AFU_ORTHOLOGUE AFUA_6G11210)"/>
    <property type="match status" value="1"/>
</dbReference>
<sequence length="274" mass="28921">MGQLDGKVAFITGAARGQGRSHALRLAQEGADIIGVDLCQQVDTVQYAMSTPEDLAETAKRVEDLDRRIVTRQADVRDRGALQAAFDEGIAELGRVDIVLANAGIANQVGGEPDDEERGWQDVIDINLTGVYHTVRVAAPRMIEQGDGGAIVLTSSTQGLSGRGGDGGGAMSGYAAAKHGVVGLMRTFAHWLAPHSIRVNTVHPTGVNTPMVVNPQLEAWMSENPEKGDALANLLPVEMVEAVDISNAILYLVSDAGRYVSGVTLPVDAGFNVK</sequence>
<keyword evidence="6" id="KW-1185">Reference proteome</keyword>
<organism evidence="5 6">
    <name type="scientific">Actinomycetospora rhizophila</name>
    <dbReference type="NCBI Taxonomy" id="1416876"/>
    <lineage>
        <taxon>Bacteria</taxon>
        <taxon>Bacillati</taxon>
        <taxon>Actinomycetota</taxon>
        <taxon>Actinomycetes</taxon>
        <taxon>Pseudonocardiales</taxon>
        <taxon>Pseudonocardiaceae</taxon>
        <taxon>Actinomycetospora</taxon>
    </lineage>
</organism>
<dbReference type="Gene3D" id="3.40.50.720">
    <property type="entry name" value="NAD(P)-binding Rossmann-like Domain"/>
    <property type="match status" value="1"/>
</dbReference>
<dbReference type="InterPro" id="IPR023985">
    <property type="entry name" value="SDR_subfam_1"/>
</dbReference>
<evidence type="ECO:0000256" key="1">
    <source>
        <dbReference type="ARBA" id="ARBA00006484"/>
    </source>
</evidence>
<dbReference type="PANTHER" id="PTHR43180:SF66">
    <property type="entry name" value="SHORT-CHAIN DEHYDROGENASE_REDUCTASE FAMILY PROTEIN"/>
    <property type="match status" value="1"/>
</dbReference>
<dbReference type="EMBL" id="JBHSKG010000001">
    <property type="protein sequence ID" value="MFC5136976.1"/>
    <property type="molecule type" value="Genomic_DNA"/>
</dbReference>
<evidence type="ECO:0000256" key="3">
    <source>
        <dbReference type="ARBA" id="ARBA00023027"/>
    </source>
</evidence>
<dbReference type="PRINTS" id="PR00080">
    <property type="entry name" value="SDRFAMILY"/>
</dbReference>
<gene>
    <name evidence="5" type="ORF">ACFPK1_01915</name>
</gene>
<keyword evidence="3" id="KW-0520">NAD</keyword>
<dbReference type="InterPro" id="IPR002347">
    <property type="entry name" value="SDR_fam"/>
</dbReference>
<evidence type="ECO:0000313" key="6">
    <source>
        <dbReference type="Proteomes" id="UP001596175"/>
    </source>
</evidence>
<dbReference type="Pfam" id="PF00106">
    <property type="entry name" value="adh_short"/>
    <property type="match status" value="1"/>
</dbReference>
<dbReference type="Proteomes" id="UP001596175">
    <property type="component" value="Unassembled WGS sequence"/>
</dbReference>
<keyword evidence="2" id="KW-0560">Oxidoreductase</keyword>
<dbReference type="InterPro" id="IPR036291">
    <property type="entry name" value="NAD(P)-bd_dom_sf"/>
</dbReference>
<protein>
    <submittedName>
        <fullName evidence="5">Mycofactocin-coupled SDR family oxidoreductase</fullName>
    </submittedName>
</protein>
<accession>A0ABV9Z631</accession>
<dbReference type="InterPro" id="IPR020904">
    <property type="entry name" value="Sc_DH/Rdtase_CS"/>
</dbReference>
<dbReference type="PRINTS" id="PR00081">
    <property type="entry name" value="GDHRDH"/>
</dbReference>
<comment type="caution">
    <text evidence="5">The sequence shown here is derived from an EMBL/GenBank/DDBJ whole genome shotgun (WGS) entry which is preliminary data.</text>
</comment>
<dbReference type="NCBIfam" id="NF009467">
    <property type="entry name" value="PRK12826.1-3"/>
    <property type="match status" value="1"/>
</dbReference>
<evidence type="ECO:0000256" key="4">
    <source>
        <dbReference type="RuleBase" id="RU000363"/>
    </source>
</evidence>
<name>A0ABV9Z631_9PSEU</name>
<dbReference type="SUPFAM" id="SSF51735">
    <property type="entry name" value="NAD(P)-binding Rossmann-fold domains"/>
    <property type="match status" value="1"/>
</dbReference>
<dbReference type="PROSITE" id="PS00061">
    <property type="entry name" value="ADH_SHORT"/>
    <property type="match status" value="1"/>
</dbReference>